<dbReference type="SUPFAM" id="SSF55811">
    <property type="entry name" value="Nudix"/>
    <property type="match status" value="1"/>
</dbReference>
<dbReference type="eggNOG" id="COG1051">
    <property type="taxonomic scope" value="Bacteria"/>
</dbReference>
<evidence type="ECO:0000313" key="6">
    <source>
        <dbReference type="Proteomes" id="UP000032076"/>
    </source>
</evidence>
<evidence type="ECO:0000256" key="2">
    <source>
        <dbReference type="ARBA" id="ARBA00022801"/>
    </source>
</evidence>
<evidence type="ECO:0000256" key="1">
    <source>
        <dbReference type="ARBA" id="ARBA00001946"/>
    </source>
</evidence>
<dbReference type="PROSITE" id="PS51462">
    <property type="entry name" value="NUDIX"/>
    <property type="match status" value="1"/>
</dbReference>
<dbReference type="AlphaFoldDB" id="A0A090KS66"/>
<accession>A0A090KS66</accession>
<evidence type="ECO:0000259" key="3">
    <source>
        <dbReference type="PROSITE" id="PS51462"/>
    </source>
</evidence>
<evidence type="ECO:0000313" key="7">
    <source>
        <dbReference type="Proteomes" id="UP000040576"/>
    </source>
</evidence>
<dbReference type="EMBL" id="JXLU01000010">
    <property type="protein sequence ID" value="KIO74175.1"/>
    <property type="molecule type" value="Genomic_DNA"/>
</dbReference>
<dbReference type="InterPro" id="IPR015797">
    <property type="entry name" value="NUDIX_hydrolase-like_dom_sf"/>
</dbReference>
<dbReference type="Pfam" id="PF00293">
    <property type="entry name" value="NUDIX"/>
    <property type="match status" value="1"/>
</dbReference>
<organism evidence="4 7">
    <name type="scientific">Caldibacillus thermoamylovorans</name>
    <dbReference type="NCBI Taxonomy" id="35841"/>
    <lineage>
        <taxon>Bacteria</taxon>
        <taxon>Bacillati</taxon>
        <taxon>Bacillota</taxon>
        <taxon>Bacilli</taxon>
        <taxon>Bacillales</taxon>
        <taxon>Bacillaceae</taxon>
        <taxon>Caldibacillus</taxon>
    </lineage>
</organism>
<dbReference type="Proteomes" id="UP000032076">
    <property type="component" value="Unassembled WGS sequence"/>
</dbReference>
<protein>
    <submittedName>
        <fullName evidence="4">Hydrolase, NUDIX family protein</fullName>
    </submittedName>
</protein>
<dbReference type="InterPro" id="IPR020476">
    <property type="entry name" value="Nudix_hydrolase"/>
</dbReference>
<keyword evidence="2 4" id="KW-0378">Hydrolase</keyword>
<dbReference type="PATRIC" id="fig|35841.6.peg.1783"/>
<dbReference type="InterPro" id="IPR000086">
    <property type="entry name" value="NUDIX_hydrolase_dom"/>
</dbReference>
<dbReference type="EMBL" id="CCRF01000050">
    <property type="protein sequence ID" value="CEE01559.1"/>
    <property type="molecule type" value="Genomic_DNA"/>
</dbReference>
<dbReference type="Gene3D" id="3.90.79.10">
    <property type="entry name" value="Nucleoside Triphosphate Pyrophosphohydrolase"/>
    <property type="match status" value="1"/>
</dbReference>
<comment type="cofactor">
    <cofactor evidence="1">
        <name>Mg(2+)</name>
        <dbReference type="ChEBI" id="CHEBI:18420"/>
    </cofactor>
</comment>
<dbReference type="KEGG" id="bthv:CQJ30_09070"/>
<evidence type="ECO:0000313" key="4">
    <source>
        <dbReference type="EMBL" id="CEE01559.1"/>
    </source>
</evidence>
<dbReference type="CDD" id="cd04677">
    <property type="entry name" value="NUDIX_Hydrolase"/>
    <property type="match status" value="1"/>
</dbReference>
<dbReference type="GO" id="GO:0016787">
    <property type="term" value="F:hydrolase activity"/>
    <property type="evidence" value="ECO:0007669"/>
    <property type="project" value="UniProtKB-KW"/>
</dbReference>
<dbReference type="PANTHER" id="PTHR43046">
    <property type="entry name" value="GDP-MANNOSE MANNOSYL HYDROLASE"/>
    <property type="match status" value="1"/>
</dbReference>
<dbReference type="PANTHER" id="PTHR43046:SF2">
    <property type="entry name" value="8-OXO-DGTP DIPHOSPHATASE-RELATED"/>
    <property type="match status" value="1"/>
</dbReference>
<feature type="domain" description="Nudix hydrolase" evidence="3">
    <location>
        <begin position="15"/>
        <end position="148"/>
    </location>
</feature>
<dbReference type="Proteomes" id="UP000040576">
    <property type="component" value="Unassembled WGS sequence"/>
</dbReference>
<reference evidence="5 6" key="2">
    <citation type="submission" date="2015-01" db="EMBL/GenBank/DDBJ databases">
        <title>Draft Genome Sequences of Four Bacillus thermoamylovorans Strains, Isolated From Food Products.</title>
        <authorList>
            <person name="Krawcyk A.O."/>
            <person name="Berendsen E.M."/>
            <person name="Eijlander R.T."/>
            <person name="de Jong A."/>
            <person name="Wells-Bennik M."/>
            <person name="Kuipers O.P."/>
        </authorList>
    </citation>
    <scope>NUCLEOTIDE SEQUENCE [LARGE SCALE GENOMIC DNA]</scope>
    <source>
        <strain evidence="5 6">B4167</strain>
    </source>
</reference>
<proteinExistence type="predicted"/>
<sequence length="154" mass="17531">MGYVEDLRKIIGSRPIILVGSVTVIVNDEGEILLQERTYPTGFWGLPGGLMELGETTEETARREVFEETSLVVDQLQFINVYSGPEYFVRAQNGDEFFMVTVAYYTKHFSGEMKVDFSESVSVRFCHPDNLPGQLVKGHKVILDEFLSKHYKNI</sequence>
<gene>
    <name evidence="5" type="ORF">B4167_0453</name>
    <name evidence="4" type="ORF">BT1A1_1731</name>
</gene>
<evidence type="ECO:0000313" key="5">
    <source>
        <dbReference type="EMBL" id="KIO74175.1"/>
    </source>
</evidence>
<keyword evidence="7" id="KW-1185">Reference proteome</keyword>
<dbReference type="OrthoDB" id="9787476at2"/>
<name>A0A090KS66_9BACI</name>
<dbReference type="RefSeq" id="WP_034770034.1">
    <property type="nucleotide sequence ID" value="NZ_CCRF01000050.1"/>
</dbReference>
<reference evidence="4 7" key="1">
    <citation type="submission" date="2014-07" db="EMBL/GenBank/DDBJ databases">
        <authorList>
            <person name="Wibberg Daniel"/>
        </authorList>
    </citation>
    <scope>NUCLEOTIDE SEQUENCE [LARGE SCALE GENOMIC DNA]</scope>
</reference>
<dbReference type="PRINTS" id="PR00502">
    <property type="entry name" value="NUDIXFAMILY"/>
</dbReference>